<comment type="caution">
    <text evidence="2">The sequence shown here is derived from an EMBL/GenBank/DDBJ whole genome shotgun (WGS) entry which is preliminary data.</text>
</comment>
<dbReference type="VEuPathDB" id="MicrosporidiaDB:EDEG_03604"/>
<keyword evidence="1" id="KW-0812">Transmembrane</keyword>
<accession>J9DH49</accession>
<dbReference type="EMBL" id="AFBI03000102">
    <property type="protein sequence ID" value="EJW01930.1"/>
    <property type="molecule type" value="Genomic_DNA"/>
</dbReference>
<evidence type="ECO:0000313" key="3">
    <source>
        <dbReference type="Proteomes" id="UP000003163"/>
    </source>
</evidence>
<evidence type="ECO:0000256" key="1">
    <source>
        <dbReference type="SAM" id="Phobius"/>
    </source>
</evidence>
<gene>
    <name evidence="2" type="ORF">EDEG_03604</name>
</gene>
<sequence length="304" mass="34697">MENQEIFKDDLGYAIVMKKTKNESNSADRKQCVIDTNENSQNDQSIDNIVELTEDKEILEITSYYKSMKPSYIEMNLKNGSIEKQNDGIALIRKEDAYENQYLTRQISDATTVSVTSSFHTAHNSSNLNSPIDSILYSRCPNEGIHIYEKCKNDVGNDREIYVVRYVQENKNSLANDHYTENGLDGILSAQSSKNRFSCLSKKKSFNMLFTSSTIITILIYVFSIIHILFSRVGVMSTSEIVFVTFLFIFVILLNSLQLKNRNKGRESGTGISNIFINIAAILCDIMMPLVFFNIFKDRCRTHT</sequence>
<feature type="transmembrane region" description="Helical" evidence="1">
    <location>
        <begin position="275"/>
        <end position="296"/>
    </location>
</feature>
<keyword evidence="1" id="KW-0472">Membrane</keyword>
<reference evidence="3" key="2">
    <citation type="submission" date="2015-07" db="EMBL/GenBank/DDBJ databases">
        <title>Contrasting host-pathogen interactions and genome evolution in two generalist and specialist microsporidian pathogens of mosquitoes.</title>
        <authorList>
            <consortium name="The Broad Institute Genomics Platform"/>
            <consortium name="The Broad Institute Genome Sequencing Center for Infectious Disease"/>
            <person name="Cuomo C.A."/>
            <person name="Sanscrainte N.D."/>
            <person name="Goldberg J.M."/>
            <person name="Heiman D."/>
            <person name="Young S."/>
            <person name="Zeng Q."/>
            <person name="Becnel J.J."/>
            <person name="Birren B.W."/>
        </authorList>
    </citation>
    <scope>NUCLEOTIDE SEQUENCE [LARGE SCALE GENOMIC DNA]</scope>
    <source>
        <strain evidence="3">USNM 41457</strain>
    </source>
</reference>
<proteinExistence type="predicted"/>
<keyword evidence="3" id="KW-1185">Reference proteome</keyword>
<name>J9DH49_EDHAE</name>
<dbReference type="Proteomes" id="UP000003163">
    <property type="component" value="Unassembled WGS sequence"/>
</dbReference>
<evidence type="ECO:0000313" key="2">
    <source>
        <dbReference type="EMBL" id="EJW01930.1"/>
    </source>
</evidence>
<feature type="transmembrane region" description="Helical" evidence="1">
    <location>
        <begin position="236"/>
        <end position="254"/>
    </location>
</feature>
<dbReference type="HOGENOM" id="CLU_915352_0_0_1"/>
<reference evidence="2 3" key="1">
    <citation type="submission" date="2011-08" db="EMBL/GenBank/DDBJ databases">
        <authorList>
            <person name="Liu Z.J."/>
            <person name="Shi F.L."/>
            <person name="Lu J.Q."/>
            <person name="Li M."/>
            <person name="Wang Z.L."/>
        </authorList>
    </citation>
    <scope>NUCLEOTIDE SEQUENCE [LARGE SCALE GENOMIC DNA]</scope>
    <source>
        <strain evidence="2 3">USNM 41457</strain>
    </source>
</reference>
<protein>
    <submittedName>
        <fullName evidence="2">Uncharacterized protein</fullName>
    </submittedName>
</protein>
<feature type="transmembrane region" description="Helical" evidence="1">
    <location>
        <begin position="206"/>
        <end position="230"/>
    </location>
</feature>
<dbReference type="AlphaFoldDB" id="J9DH49"/>
<organism evidence="2 3">
    <name type="scientific">Edhazardia aedis (strain USNM 41457)</name>
    <name type="common">Microsporidian parasite</name>
    <dbReference type="NCBI Taxonomy" id="1003232"/>
    <lineage>
        <taxon>Eukaryota</taxon>
        <taxon>Fungi</taxon>
        <taxon>Fungi incertae sedis</taxon>
        <taxon>Microsporidia</taxon>
        <taxon>Edhazardia</taxon>
    </lineage>
</organism>
<dbReference type="InParanoid" id="J9DH49"/>
<keyword evidence="1" id="KW-1133">Transmembrane helix</keyword>